<evidence type="ECO:0000313" key="2">
    <source>
        <dbReference type="Proteomes" id="UP000295188"/>
    </source>
</evidence>
<reference evidence="1 2" key="1">
    <citation type="submission" date="2019-03" db="EMBL/GenBank/DDBJ databases">
        <title>Genomic Encyclopedia of Type Strains, Phase IV (KMG-IV): sequencing the most valuable type-strain genomes for metagenomic binning, comparative biology and taxonomic classification.</title>
        <authorList>
            <person name="Goeker M."/>
        </authorList>
    </citation>
    <scope>NUCLEOTIDE SEQUENCE [LARGE SCALE GENOMIC DNA]</scope>
    <source>
        <strain evidence="1 2">DSM 20467</strain>
    </source>
</reference>
<organism evidence="1 2">
    <name type="scientific">Pectinatus cerevisiiphilus</name>
    <dbReference type="NCBI Taxonomy" id="86956"/>
    <lineage>
        <taxon>Bacteria</taxon>
        <taxon>Bacillati</taxon>
        <taxon>Bacillota</taxon>
        <taxon>Negativicutes</taxon>
        <taxon>Selenomonadales</taxon>
        <taxon>Selenomonadaceae</taxon>
        <taxon>Pectinatus</taxon>
    </lineage>
</organism>
<comment type="caution">
    <text evidence="1">The sequence shown here is derived from an EMBL/GenBank/DDBJ whole genome shotgun (WGS) entry which is preliminary data.</text>
</comment>
<sequence>MAEELVHLIKGKIGVSYAAGMITFTVKIEC</sequence>
<accession>A0A4R3K7Z4</accession>
<name>A0A4R3K7Z4_9FIRM</name>
<dbReference type="Proteomes" id="UP000295188">
    <property type="component" value="Unassembled WGS sequence"/>
</dbReference>
<protein>
    <submittedName>
        <fullName evidence="1">Uncharacterized protein</fullName>
    </submittedName>
</protein>
<gene>
    <name evidence="1" type="ORF">EDC37_10834</name>
</gene>
<evidence type="ECO:0000313" key="1">
    <source>
        <dbReference type="EMBL" id="TCS78975.1"/>
    </source>
</evidence>
<keyword evidence="2" id="KW-1185">Reference proteome</keyword>
<dbReference type="EMBL" id="SMAA01000008">
    <property type="protein sequence ID" value="TCS78975.1"/>
    <property type="molecule type" value="Genomic_DNA"/>
</dbReference>
<dbReference type="AlphaFoldDB" id="A0A4R3K7Z4"/>
<proteinExistence type="predicted"/>